<keyword evidence="3 4" id="KW-0067">ATP-binding</keyword>
<dbReference type="Proteomes" id="UP000184310">
    <property type="component" value="Unassembled WGS sequence"/>
</dbReference>
<dbReference type="Gene3D" id="3.40.50.20">
    <property type="match status" value="1"/>
</dbReference>
<dbReference type="PANTHER" id="PTHR43585">
    <property type="entry name" value="FUMIPYRROLE BIOSYNTHESIS PROTEIN C"/>
    <property type="match status" value="1"/>
</dbReference>
<reference evidence="6 7" key="1">
    <citation type="submission" date="2016-11" db="EMBL/GenBank/DDBJ databases">
        <authorList>
            <person name="Jaros S."/>
            <person name="Januszkiewicz K."/>
            <person name="Wedrychowicz H."/>
        </authorList>
    </citation>
    <scope>NUCLEOTIDE SEQUENCE [LARGE SCALE GENOMIC DNA]</scope>
    <source>
        <strain evidence="6 7">DSM 21758</strain>
    </source>
</reference>
<dbReference type="InterPro" id="IPR011761">
    <property type="entry name" value="ATP-grasp"/>
</dbReference>
<evidence type="ECO:0000256" key="1">
    <source>
        <dbReference type="ARBA" id="ARBA00022598"/>
    </source>
</evidence>
<evidence type="ECO:0000256" key="4">
    <source>
        <dbReference type="PROSITE-ProRule" id="PRU00409"/>
    </source>
</evidence>
<dbReference type="Pfam" id="PF02655">
    <property type="entry name" value="ATP-grasp_3"/>
    <property type="match status" value="1"/>
</dbReference>
<evidence type="ECO:0000259" key="5">
    <source>
        <dbReference type="PROSITE" id="PS50975"/>
    </source>
</evidence>
<dbReference type="STRING" id="1121302.SAMN02745163_00226"/>
<dbReference type="GO" id="GO:0016874">
    <property type="term" value="F:ligase activity"/>
    <property type="evidence" value="ECO:0007669"/>
    <property type="project" value="UniProtKB-KW"/>
</dbReference>
<keyword evidence="2 4" id="KW-0547">Nucleotide-binding</keyword>
<protein>
    <submittedName>
        <fullName evidence="6">Carbamoyl-phosphate synthase large subunit</fullName>
    </submittedName>
</protein>
<gene>
    <name evidence="6" type="ORF">SAMN02745163_00226</name>
</gene>
<dbReference type="Gene3D" id="3.30.470.20">
    <property type="entry name" value="ATP-grasp fold, B domain"/>
    <property type="match status" value="1"/>
</dbReference>
<dbReference type="InterPro" id="IPR003806">
    <property type="entry name" value="ATP-grasp_PylC-type"/>
</dbReference>
<accession>A0A1M6B0P5</accession>
<dbReference type="NCBIfam" id="NF009403">
    <property type="entry name" value="PRK12767.1-2"/>
    <property type="match status" value="1"/>
</dbReference>
<organism evidence="6 7">
    <name type="scientific">Clostridium cavendishii DSM 21758</name>
    <dbReference type="NCBI Taxonomy" id="1121302"/>
    <lineage>
        <taxon>Bacteria</taxon>
        <taxon>Bacillati</taxon>
        <taxon>Bacillota</taxon>
        <taxon>Clostridia</taxon>
        <taxon>Eubacteriales</taxon>
        <taxon>Clostridiaceae</taxon>
        <taxon>Clostridium</taxon>
    </lineage>
</organism>
<dbReference type="AlphaFoldDB" id="A0A1M6B0P5"/>
<dbReference type="Pfam" id="PF21360">
    <property type="entry name" value="PylC-like_N"/>
    <property type="match status" value="1"/>
</dbReference>
<dbReference type="PROSITE" id="PS50975">
    <property type="entry name" value="ATP_GRASP"/>
    <property type="match status" value="1"/>
</dbReference>
<proteinExistence type="predicted"/>
<feature type="domain" description="ATP-grasp" evidence="5">
    <location>
        <begin position="112"/>
        <end position="297"/>
    </location>
</feature>
<dbReference type="PANTHER" id="PTHR43585:SF2">
    <property type="entry name" value="ATP-GRASP ENZYME FSQD"/>
    <property type="match status" value="1"/>
</dbReference>
<dbReference type="InterPro" id="IPR013815">
    <property type="entry name" value="ATP_grasp_subdomain_1"/>
</dbReference>
<name>A0A1M6B0P5_9CLOT</name>
<dbReference type="InterPro" id="IPR048764">
    <property type="entry name" value="PylC_N"/>
</dbReference>
<dbReference type="RefSeq" id="WP_072984427.1">
    <property type="nucleotide sequence ID" value="NZ_FQZB01000003.1"/>
</dbReference>
<sequence length="322" mass="37197">MRILLTAIGKRVQLIKYLEGEFEIIGVDASDLAPASYFVNKFYKVPKFTEDGYIEELLKVCRIENIKVLIPLYELEFSLLSKNREKFNEVGTTILLSNTEIIEVCNDKMKTYEYLTSKDIECPKCYKDEEIEEMIFKSEEEKLPLIIKPRDGMGSSNVFKINKIEELEFFYKYVRKPLVQQFVEGDEYTVDVLCDFNGQPIYVVPRERLEVRAGEVVKSKTVKDKQIIDYTLNLIEVFNELRDSKGIALMGPLTFQFFKTEEGQVFFLELNPRFGGGVPLSIEAGANYGKAIKKMINGEDISFNEGLKELTMLRFDDSIFVK</sequence>
<keyword evidence="1" id="KW-0436">Ligase</keyword>
<dbReference type="EMBL" id="FQZB01000003">
    <property type="protein sequence ID" value="SHI42305.1"/>
    <property type="molecule type" value="Genomic_DNA"/>
</dbReference>
<evidence type="ECO:0000256" key="2">
    <source>
        <dbReference type="ARBA" id="ARBA00022741"/>
    </source>
</evidence>
<dbReference type="Gene3D" id="3.30.1490.20">
    <property type="entry name" value="ATP-grasp fold, A domain"/>
    <property type="match status" value="1"/>
</dbReference>
<keyword evidence="7" id="KW-1185">Reference proteome</keyword>
<evidence type="ECO:0000256" key="3">
    <source>
        <dbReference type="ARBA" id="ARBA00022840"/>
    </source>
</evidence>
<evidence type="ECO:0000313" key="6">
    <source>
        <dbReference type="EMBL" id="SHI42305.1"/>
    </source>
</evidence>
<dbReference type="OrthoDB" id="9803907at2"/>
<dbReference type="GO" id="GO:0005524">
    <property type="term" value="F:ATP binding"/>
    <property type="evidence" value="ECO:0007669"/>
    <property type="project" value="UniProtKB-UniRule"/>
</dbReference>
<dbReference type="InterPro" id="IPR052032">
    <property type="entry name" value="ATP-dep_AA_Ligase"/>
</dbReference>
<dbReference type="SUPFAM" id="SSF56059">
    <property type="entry name" value="Glutathione synthetase ATP-binding domain-like"/>
    <property type="match status" value="1"/>
</dbReference>
<evidence type="ECO:0000313" key="7">
    <source>
        <dbReference type="Proteomes" id="UP000184310"/>
    </source>
</evidence>
<dbReference type="GO" id="GO:0046872">
    <property type="term" value="F:metal ion binding"/>
    <property type="evidence" value="ECO:0007669"/>
    <property type="project" value="InterPro"/>
</dbReference>